<feature type="domain" description="THUMP" evidence="4">
    <location>
        <begin position="45"/>
        <end position="156"/>
    </location>
</feature>
<accession>A0A7X5KLU4</accession>
<dbReference type="PANTHER" id="PTHR47313">
    <property type="entry name" value="RIBOSOMAL RNA LARGE SUBUNIT METHYLTRANSFERASE K/L"/>
    <property type="match status" value="1"/>
</dbReference>
<dbReference type="InterPro" id="IPR002052">
    <property type="entry name" value="DNA_methylase_N6_adenine_CS"/>
</dbReference>
<organism evidence="5 6">
    <name type="scientific">Anaerotalea alkaliphila</name>
    <dbReference type="NCBI Taxonomy" id="2662126"/>
    <lineage>
        <taxon>Bacteria</taxon>
        <taxon>Bacillati</taxon>
        <taxon>Bacillota</taxon>
        <taxon>Clostridia</taxon>
        <taxon>Eubacteriales</taxon>
        <taxon>Anaerotalea</taxon>
    </lineage>
</organism>
<name>A0A7X5KLU4_9FIRM</name>
<evidence type="ECO:0000256" key="3">
    <source>
        <dbReference type="PROSITE-ProRule" id="PRU00529"/>
    </source>
</evidence>
<dbReference type="GO" id="GO:0008990">
    <property type="term" value="F:rRNA (guanine-N2-)-methyltransferase activity"/>
    <property type="evidence" value="ECO:0007669"/>
    <property type="project" value="TreeGrafter"/>
</dbReference>
<evidence type="ECO:0000313" key="5">
    <source>
        <dbReference type="EMBL" id="NDL67216.1"/>
    </source>
</evidence>
<dbReference type="InterPro" id="IPR054170">
    <property type="entry name" value="RlmL_1st"/>
</dbReference>
<protein>
    <submittedName>
        <fullName evidence="5">Class I SAM-dependent RNA methyltransferase</fullName>
    </submittedName>
</protein>
<dbReference type="PROSITE" id="PS00092">
    <property type="entry name" value="N6_MTASE"/>
    <property type="match status" value="1"/>
</dbReference>
<evidence type="ECO:0000256" key="1">
    <source>
        <dbReference type="ARBA" id="ARBA00022603"/>
    </source>
</evidence>
<proteinExistence type="predicted"/>
<dbReference type="SMART" id="SM00981">
    <property type="entry name" value="THUMP"/>
    <property type="match status" value="1"/>
</dbReference>
<gene>
    <name evidence="5" type="ORF">GXN74_05600</name>
</gene>
<evidence type="ECO:0000256" key="2">
    <source>
        <dbReference type="ARBA" id="ARBA00022679"/>
    </source>
</evidence>
<dbReference type="InterPro" id="IPR004114">
    <property type="entry name" value="THUMP_dom"/>
</dbReference>
<dbReference type="PANTHER" id="PTHR47313:SF1">
    <property type="entry name" value="RIBOSOMAL RNA LARGE SUBUNIT METHYLTRANSFERASE K_L"/>
    <property type="match status" value="1"/>
</dbReference>
<dbReference type="AlphaFoldDB" id="A0A7X5KLU4"/>
<dbReference type="SUPFAM" id="SSF53335">
    <property type="entry name" value="S-adenosyl-L-methionine-dependent methyltransferases"/>
    <property type="match status" value="1"/>
</dbReference>
<dbReference type="PROSITE" id="PS51165">
    <property type="entry name" value="THUMP"/>
    <property type="match status" value="1"/>
</dbReference>
<reference evidence="5 6" key="1">
    <citation type="submission" date="2020-01" db="EMBL/GenBank/DDBJ databases">
        <title>Anaeroalcalibacter tamaniensis gen. nov., sp. nov., moderately halophilic strictly anaerobic fermenter bacterium from mud volcano of Taman peninsula.</title>
        <authorList>
            <person name="Frolova A."/>
            <person name="Merkel A.Y."/>
            <person name="Slobodkin A.I."/>
        </authorList>
    </citation>
    <scope>NUCLEOTIDE SEQUENCE [LARGE SCALE GENOMIC DNA]</scope>
    <source>
        <strain evidence="5 6">F-3ap</strain>
    </source>
</reference>
<dbReference type="InterPro" id="IPR029063">
    <property type="entry name" value="SAM-dependent_MTases_sf"/>
</dbReference>
<sequence>MMKFALTAPCLFGIESVLKKEIADLGYEILSVDDGRVVYAGDAAAIPRSNLHLRTAERVLLNVGSFEAKTFEELFEKTKALPWEDFIPKDGKFWVKKASSIKSKLFSPSDIQSVMKKAVVERLKKKHKTDWFPETGASYPIRVFIKKDQVSVGLDTSGEALHKRGYRTNTGIAPLRETLAAGIVLLSGWNKDRLFVDPFCGSGTLPIEAAMIAARMAPGLNREFLSETWTNLLERKAWMQAVDEANDLLDLEVQAQIQGFDKDYRMIRFARENAENADVANLIHFQERPVKELASSRKYGIIVTNPPYGERLEELQEVYGLYKELGKVCAQLDSWSVNVITSVEDFERHFGRQADKKRKLYNGMIKTTLYRYEGPKPPKGGQGYGHA</sequence>
<dbReference type="CDD" id="cd11715">
    <property type="entry name" value="THUMP_AdoMetMT"/>
    <property type="match status" value="1"/>
</dbReference>
<dbReference type="Pfam" id="PF02926">
    <property type="entry name" value="THUMP"/>
    <property type="match status" value="1"/>
</dbReference>
<dbReference type="InterPro" id="IPR000241">
    <property type="entry name" value="RlmKL-like_Mtase"/>
</dbReference>
<dbReference type="EMBL" id="JAAEEH010000011">
    <property type="protein sequence ID" value="NDL67216.1"/>
    <property type="molecule type" value="Genomic_DNA"/>
</dbReference>
<dbReference type="Pfam" id="PF01170">
    <property type="entry name" value="UPF0020"/>
    <property type="match status" value="1"/>
</dbReference>
<dbReference type="GO" id="GO:0070043">
    <property type="term" value="F:rRNA (guanine-N7-)-methyltransferase activity"/>
    <property type="evidence" value="ECO:0007669"/>
    <property type="project" value="TreeGrafter"/>
</dbReference>
<dbReference type="Pfam" id="PF22020">
    <property type="entry name" value="RlmL_1st"/>
    <property type="match status" value="1"/>
</dbReference>
<keyword evidence="2 5" id="KW-0808">Transferase</keyword>
<keyword evidence="6" id="KW-1185">Reference proteome</keyword>
<dbReference type="InterPro" id="IPR053943">
    <property type="entry name" value="RlmKL-like_Mtase_CS"/>
</dbReference>
<dbReference type="PROSITE" id="PS01261">
    <property type="entry name" value="UPF0020"/>
    <property type="match status" value="1"/>
</dbReference>
<evidence type="ECO:0000259" key="4">
    <source>
        <dbReference type="PROSITE" id="PS51165"/>
    </source>
</evidence>
<dbReference type="Gene3D" id="3.30.2130.30">
    <property type="match status" value="1"/>
</dbReference>
<dbReference type="Proteomes" id="UP000461585">
    <property type="component" value="Unassembled WGS sequence"/>
</dbReference>
<keyword evidence="3" id="KW-0694">RNA-binding</keyword>
<dbReference type="GO" id="GO:0003723">
    <property type="term" value="F:RNA binding"/>
    <property type="evidence" value="ECO:0007669"/>
    <property type="project" value="UniProtKB-UniRule"/>
</dbReference>
<comment type="caution">
    <text evidence="5">The sequence shown here is derived from an EMBL/GenBank/DDBJ whole genome shotgun (WGS) entry which is preliminary data.</text>
</comment>
<dbReference type="Gene3D" id="3.40.50.150">
    <property type="entry name" value="Vaccinia Virus protein VP39"/>
    <property type="match status" value="1"/>
</dbReference>
<evidence type="ECO:0000313" key="6">
    <source>
        <dbReference type="Proteomes" id="UP000461585"/>
    </source>
</evidence>
<keyword evidence="1 5" id="KW-0489">Methyltransferase</keyword>